<dbReference type="OrthoDB" id="383141at2759"/>
<evidence type="ECO:0000313" key="2">
    <source>
        <dbReference type="EMBL" id="KMZ94069.1"/>
    </source>
</evidence>
<dbReference type="Proteomes" id="UP000053776">
    <property type="component" value="Unassembled WGS sequence"/>
</dbReference>
<evidence type="ECO:0000313" key="3">
    <source>
        <dbReference type="Proteomes" id="UP000053776"/>
    </source>
</evidence>
<proteinExistence type="predicted"/>
<accession>A0A0J9TFT8</accession>
<gene>
    <name evidence="2" type="ORF">PVMG_02295</name>
</gene>
<name>A0A0J9TFT8_PLAVI</name>
<reference evidence="2 3" key="1">
    <citation type="submission" date="2011-08" db="EMBL/GenBank/DDBJ databases">
        <title>The Genome Sequence of Plasmodium vivax Mauritania I.</title>
        <authorList>
            <consortium name="The Broad Institute Genome Sequencing Platform"/>
            <consortium name="The Broad Institute Genome Sequencing Center for Infectious Disease"/>
            <person name="Neafsey D."/>
            <person name="Carlton J."/>
            <person name="Barnwell J."/>
            <person name="Collins W."/>
            <person name="Escalante A."/>
            <person name="Mullikin J."/>
            <person name="Saul A."/>
            <person name="Guigo R."/>
            <person name="Camara F."/>
            <person name="Young S.K."/>
            <person name="Zeng Q."/>
            <person name="Gargeya S."/>
            <person name="Fitzgerald M."/>
            <person name="Haas B."/>
            <person name="Abouelleil A."/>
            <person name="Alvarado L."/>
            <person name="Arachchi H.M."/>
            <person name="Berlin A."/>
            <person name="Brown A."/>
            <person name="Chapman S.B."/>
            <person name="Chen Z."/>
            <person name="Dunbar C."/>
            <person name="Freedman E."/>
            <person name="Gearin G."/>
            <person name="Gellesch M."/>
            <person name="Goldberg J."/>
            <person name="Griggs A."/>
            <person name="Gujja S."/>
            <person name="Heiman D."/>
            <person name="Howarth C."/>
            <person name="Larson L."/>
            <person name="Lui A."/>
            <person name="MacDonald P.J.P."/>
            <person name="Montmayeur A."/>
            <person name="Murphy C."/>
            <person name="Neiman D."/>
            <person name="Pearson M."/>
            <person name="Priest M."/>
            <person name="Roberts A."/>
            <person name="Saif S."/>
            <person name="Shea T."/>
            <person name="Shenoy N."/>
            <person name="Sisk P."/>
            <person name="Stolte C."/>
            <person name="Sykes S."/>
            <person name="Wortman J."/>
            <person name="Nusbaum C."/>
            <person name="Birren B."/>
        </authorList>
    </citation>
    <scope>NUCLEOTIDE SEQUENCE [LARGE SCALE GENOMIC DNA]</scope>
    <source>
        <strain evidence="2 3">Mauritania I</strain>
    </source>
</reference>
<keyword evidence="1" id="KW-0472">Membrane</keyword>
<evidence type="ECO:0000256" key="1">
    <source>
        <dbReference type="SAM" id="Phobius"/>
    </source>
</evidence>
<keyword evidence="1" id="KW-1133">Transmembrane helix</keyword>
<organism evidence="2 3">
    <name type="scientific">Plasmodium vivax Mauritania I</name>
    <dbReference type="NCBI Taxonomy" id="1035515"/>
    <lineage>
        <taxon>Eukaryota</taxon>
        <taxon>Sar</taxon>
        <taxon>Alveolata</taxon>
        <taxon>Apicomplexa</taxon>
        <taxon>Aconoidasida</taxon>
        <taxon>Haemosporida</taxon>
        <taxon>Plasmodiidae</taxon>
        <taxon>Plasmodium</taxon>
        <taxon>Plasmodium (Plasmodium)</taxon>
    </lineage>
</organism>
<sequence>MYQHKFKKCISVFQKRSLTRQNSNYNFFFIISFCYPFIYNSLGINEFDVSSRVSFKANYSRNLSDNNLSEIVVDIFNVIDYNNYDDGDIEHLENDNYETRLRNEWNQLENDENIDWLTITLKTYESFVGKNSQITPETEIRHIRWCNIVDALYYFRKAQNEEHRAGLEFFLDALREKMQERDIEDLNEEEEESWNHLKMAKVKENNEWKNYQLLTWKYWNQAESAESARIIRQ</sequence>
<dbReference type="EMBL" id="KQ235026">
    <property type="protein sequence ID" value="KMZ94069.1"/>
    <property type="molecule type" value="Genomic_DNA"/>
</dbReference>
<keyword evidence="1" id="KW-0812">Transmembrane</keyword>
<protein>
    <recommendedName>
        <fullName evidence="4">Ring-exported protein 4</fullName>
    </recommendedName>
</protein>
<evidence type="ECO:0008006" key="4">
    <source>
        <dbReference type="Google" id="ProtNLM"/>
    </source>
</evidence>
<feature type="transmembrane region" description="Helical" evidence="1">
    <location>
        <begin position="25"/>
        <end position="42"/>
    </location>
</feature>
<dbReference type="AlphaFoldDB" id="A0A0J9TFT8"/>